<dbReference type="AlphaFoldDB" id="A0A072V784"/>
<proteinExistence type="predicted"/>
<keyword evidence="2" id="KW-0732">Signal</keyword>
<dbReference type="PANTHER" id="PTHR33743">
    <property type="entry name" value="PROTEIN GOLVEN 6-RELATED"/>
    <property type="match status" value="1"/>
</dbReference>
<evidence type="ECO:0000313" key="7">
    <source>
        <dbReference type="Proteomes" id="UP000265566"/>
    </source>
</evidence>
<sequence length="153" mass="16971">MRASFLISLVLLSLLLTKAQGIRLERGSLAARPNKHAKESNLLRRSNSGDEEAILCKDEQCTGKIKNRKLFTTSTSAIHANSKKGSRDVAFNTNVKKVNAGGNEGNTTGNDKANGKEHEIRVKQQQEEDVREELIEISDMDYSPAKRKTPIHN</sequence>
<dbReference type="HOGENOM" id="CLU_1743834_0_0_1"/>
<dbReference type="KEGG" id="mtr:25488320"/>
<reference evidence="4" key="5">
    <citation type="journal article" date="2018" name="Nat. Plants">
        <title>Whole-genome landscape of Medicago truncatula symbiotic genes.</title>
        <authorList>
            <person name="Pecrix Y."/>
            <person name="Gamas P."/>
            <person name="Carrere S."/>
        </authorList>
    </citation>
    <scope>NUCLEOTIDE SEQUENCE</scope>
    <source>
        <tissue evidence="4">Leaves</tissue>
    </source>
</reference>
<evidence type="ECO:0000256" key="2">
    <source>
        <dbReference type="SAM" id="SignalP"/>
    </source>
</evidence>
<evidence type="ECO:0008006" key="8">
    <source>
        <dbReference type="Google" id="ProtNLM"/>
    </source>
</evidence>
<reference evidence="7" key="4">
    <citation type="journal article" date="2018" name="Nat. Plants">
        <title>Whole-genome landscape of Medicago truncatula symbiotic genes.</title>
        <authorList>
            <person name="Pecrix Y."/>
            <person name="Staton S.E."/>
            <person name="Sallet E."/>
            <person name="Lelandais-Briere C."/>
            <person name="Moreau S."/>
            <person name="Carrere S."/>
            <person name="Blein T."/>
            <person name="Jardinaud M.F."/>
            <person name="Latrasse D."/>
            <person name="Zouine M."/>
            <person name="Zahm M."/>
            <person name="Kreplak J."/>
            <person name="Mayjonade B."/>
            <person name="Satge C."/>
            <person name="Perez M."/>
            <person name="Cauet S."/>
            <person name="Marande W."/>
            <person name="Chantry-Darmon C."/>
            <person name="Lopez-Roques C."/>
            <person name="Bouchez O."/>
            <person name="Berard A."/>
            <person name="Debelle F."/>
            <person name="Munos S."/>
            <person name="Bendahmane A."/>
            <person name="Berges H."/>
            <person name="Niebel A."/>
            <person name="Buitink J."/>
            <person name="Frugier F."/>
            <person name="Benhamed M."/>
            <person name="Crespi M."/>
            <person name="Gouzy J."/>
            <person name="Gamas P."/>
        </authorList>
    </citation>
    <scope>NUCLEOTIDE SEQUENCE [LARGE SCALE GENOMIC DNA]</scope>
    <source>
        <strain evidence="7">cv. Jemalong A17</strain>
    </source>
</reference>
<evidence type="ECO:0000313" key="4">
    <source>
        <dbReference type="EMBL" id="RHN73989.1"/>
    </source>
</evidence>
<protein>
    <recommendedName>
        <fullName evidence="8">Transmembrane protein</fullName>
    </recommendedName>
</protein>
<dbReference type="EMBL" id="PSQE01000002">
    <property type="protein sequence ID" value="RHN73989.1"/>
    <property type="molecule type" value="Genomic_DNA"/>
</dbReference>
<evidence type="ECO:0000313" key="3">
    <source>
        <dbReference type="EMBL" id="KEH37879.1"/>
    </source>
</evidence>
<organism evidence="3 6">
    <name type="scientific">Medicago truncatula</name>
    <name type="common">Barrel medic</name>
    <name type="synonym">Medicago tribuloides</name>
    <dbReference type="NCBI Taxonomy" id="3880"/>
    <lineage>
        <taxon>Eukaryota</taxon>
        <taxon>Viridiplantae</taxon>
        <taxon>Streptophyta</taxon>
        <taxon>Embryophyta</taxon>
        <taxon>Tracheophyta</taxon>
        <taxon>Spermatophyta</taxon>
        <taxon>Magnoliopsida</taxon>
        <taxon>eudicotyledons</taxon>
        <taxon>Gunneridae</taxon>
        <taxon>Pentapetalae</taxon>
        <taxon>rosids</taxon>
        <taxon>fabids</taxon>
        <taxon>Fabales</taxon>
        <taxon>Fabaceae</taxon>
        <taxon>Papilionoideae</taxon>
        <taxon>50 kb inversion clade</taxon>
        <taxon>NPAAA clade</taxon>
        <taxon>Hologalegina</taxon>
        <taxon>IRL clade</taxon>
        <taxon>Trifolieae</taxon>
        <taxon>Medicago</taxon>
    </lineage>
</organism>
<feature type="region of interest" description="Disordered" evidence="1">
    <location>
        <begin position="95"/>
        <end position="129"/>
    </location>
</feature>
<evidence type="ECO:0000313" key="6">
    <source>
        <dbReference type="Proteomes" id="UP000002051"/>
    </source>
</evidence>
<keyword evidence="6" id="KW-1185">Reference proteome</keyword>
<name>A0A072V784_MEDTR</name>
<reference evidence="3 6" key="2">
    <citation type="journal article" date="2014" name="BMC Genomics">
        <title>An improved genome release (version Mt4.0) for the model legume Medicago truncatula.</title>
        <authorList>
            <person name="Tang H."/>
            <person name="Krishnakumar V."/>
            <person name="Bidwell S."/>
            <person name="Rosen B."/>
            <person name="Chan A."/>
            <person name="Zhou S."/>
            <person name="Gentzbittel L."/>
            <person name="Childs K.L."/>
            <person name="Yandell M."/>
            <person name="Gundlach H."/>
            <person name="Mayer K.F."/>
            <person name="Schwartz D.C."/>
            <person name="Town C.D."/>
        </authorList>
    </citation>
    <scope>GENOME REANNOTATION</scope>
    <source>
        <strain evidence="3">A17</strain>
        <strain evidence="5 6">cv. Jemalong A17</strain>
    </source>
</reference>
<dbReference type="Proteomes" id="UP000002051">
    <property type="component" value="Chromosome 2"/>
</dbReference>
<gene>
    <name evidence="5" type="primary">25488320</name>
    <name evidence="3" type="ordered locus">MTR_2g450420</name>
    <name evidence="4" type="ORF">MtrunA17_Chr2g0304701</name>
</gene>
<dbReference type="OrthoDB" id="1903945at2759"/>
<feature type="compositionally biased region" description="Low complexity" evidence="1">
    <location>
        <begin position="99"/>
        <end position="110"/>
    </location>
</feature>
<evidence type="ECO:0000256" key="1">
    <source>
        <dbReference type="SAM" id="MobiDB-lite"/>
    </source>
</evidence>
<accession>A0A072V784</accession>
<dbReference type="InterPro" id="IPR049306">
    <property type="entry name" value="GLV1-2"/>
</dbReference>
<evidence type="ECO:0000313" key="5">
    <source>
        <dbReference type="EnsemblPlants" id="KEH37879"/>
    </source>
</evidence>
<feature type="signal peptide" evidence="2">
    <location>
        <begin position="1"/>
        <end position="21"/>
    </location>
</feature>
<dbReference type="EMBL" id="CM001218">
    <property type="protein sequence ID" value="KEH37879.1"/>
    <property type="molecule type" value="Genomic_DNA"/>
</dbReference>
<dbReference type="Proteomes" id="UP000265566">
    <property type="component" value="Chromosome 2"/>
</dbReference>
<dbReference type="EnsemblPlants" id="KEH37879">
    <property type="protein sequence ID" value="KEH37879"/>
    <property type="gene ID" value="MTR_2g450420"/>
</dbReference>
<dbReference type="Gramene" id="rna9907">
    <property type="protein sequence ID" value="RHN73989.1"/>
    <property type="gene ID" value="gene9907"/>
</dbReference>
<feature type="chain" id="PRO_5014500336" description="Transmembrane protein" evidence="2">
    <location>
        <begin position="22"/>
        <end position="153"/>
    </location>
</feature>
<dbReference type="PANTHER" id="PTHR33743:SF19">
    <property type="entry name" value="PROTEIN GOLVEN 6"/>
    <property type="match status" value="1"/>
</dbReference>
<dbReference type="Pfam" id="PF21529">
    <property type="entry name" value="GLV1-2"/>
    <property type="match status" value="1"/>
</dbReference>
<reference evidence="3 6" key="1">
    <citation type="journal article" date="2011" name="Nature">
        <title>The Medicago genome provides insight into the evolution of rhizobial symbioses.</title>
        <authorList>
            <person name="Young N.D."/>
            <person name="Debelle F."/>
            <person name="Oldroyd G.E."/>
            <person name="Geurts R."/>
            <person name="Cannon S.B."/>
            <person name="Udvardi M.K."/>
            <person name="Benedito V.A."/>
            <person name="Mayer K.F."/>
            <person name="Gouzy J."/>
            <person name="Schoof H."/>
            <person name="Van de Peer Y."/>
            <person name="Proost S."/>
            <person name="Cook D.R."/>
            <person name="Meyers B.C."/>
            <person name="Spannagl M."/>
            <person name="Cheung F."/>
            <person name="De Mita S."/>
            <person name="Krishnakumar V."/>
            <person name="Gundlach H."/>
            <person name="Zhou S."/>
            <person name="Mudge J."/>
            <person name="Bharti A.K."/>
            <person name="Murray J.D."/>
            <person name="Naoumkina M.A."/>
            <person name="Rosen B."/>
            <person name="Silverstein K.A."/>
            <person name="Tang H."/>
            <person name="Rombauts S."/>
            <person name="Zhao P.X."/>
            <person name="Zhou P."/>
            <person name="Barbe V."/>
            <person name="Bardou P."/>
            <person name="Bechner M."/>
            <person name="Bellec A."/>
            <person name="Berger A."/>
            <person name="Berges H."/>
            <person name="Bidwell S."/>
            <person name="Bisseling T."/>
            <person name="Choisne N."/>
            <person name="Couloux A."/>
            <person name="Denny R."/>
            <person name="Deshpande S."/>
            <person name="Dai X."/>
            <person name="Doyle J.J."/>
            <person name="Dudez A.M."/>
            <person name="Farmer A.D."/>
            <person name="Fouteau S."/>
            <person name="Franken C."/>
            <person name="Gibelin C."/>
            <person name="Gish J."/>
            <person name="Goldstein S."/>
            <person name="Gonzalez A.J."/>
            <person name="Green P.J."/>
            <person name="Hallab A."/>
            <person name="Hartog M."/>
            <person name="Hua A."/>
            <person name="Humphray S.J."/>
            <person name="Jeong D.H."/>
            <person name="Jing Y."/>
            <person name="Jocker A."/>
            <person name="Kenton S.M."/>
            <person name="Kim D.J."/>
            <person name="Klee K."/>
            <person name="Lai H."/>
            <person name="Lang C."/>
            <person name="Lin S."/>
            <person name="Macmil S.L."/>
            <person name="Magdelenat G."/>
            <person name="Matthews L."/>
            <person name="McCorrison J."/>
            <person name="Monaghan E.L."/>
            <person name="Mun J.H."/>
            <person name="Najar F.Z."/>
            <person name="Nicholson C."/>
            <person name="Noirot C."/>
            <person name="O'Bleness M."/>
            <person name="Paule C.R."/>
            <person name="Poulain J."/>
            <person name="Prion F."/>
            <person name="Qin B."/>
            <person name="Qu C."/>
            <person name="Retzel E.F."/>
            <person name="Riddle C."/>
            <person name="Sallet E."/>
            <person name="Samain S."/>
            <person name="Samson N."/>
            <person name="Sanders I."/>
            <person name="Saurat O."/>
            <person name="Scarpelli C."/>
            <person name="Schiex T."/>
            <person name="Segurens B."/>
            <person name="Severin A.J."/>
            <person name="Sherrier D.J."/>
            <person name="Shi R."/>
            <person name="Sims S."/>
            <person name="Singer S.R."/>
            <person name="Sinharoy S."/>
            <person name="Sterck L."/>
            <person name="Viollet A."/>
            <person name="Wang B.B."/>
            <person name="Wang K."/>
            <person name="Wang M."/>
            <person name="Wang X."/>
            <person name="Warfsmann J."/>
            <person name="Weissenbach J."/>
            <person name="White D.D."/>
            <person name="White J.D."/>
            <person name="Wiley G.B."/>
            <person name="Wincker P."/>
            <person name="Xing Y."/>
            <person name="Yang L."/>
            <person name="Yao Z."/>
            <person name="Ying F."/>
            <person name="Zhai J."/>
            <person name="Zhou L."/>
            <person name="Zuber A."/>
            <person name="Denarie J."/>
            <person name="Dixon R.A."/>
            <person name="May G.D."/>
            <person name="Schwartz D.C."/>
            <person name="Rogers J."/>
            <person name="Quetier F."/>
            <person name="Town C.D."/>
            <person name="Roe B.A."/>
        </authorList>
    </citation>
    <scope>NUCLEOTIDE SEQUENCE [LARGE SCALE GENOMIC DNA]</scope>
    <source>
        <strain evidence="3">A17</strain>
        <strain evidence="5 6">cv. Jemalong A17</strain>
    </source>
</reference>
<reference evidence="5" key="3">
    <citation type="submission" date="2015-04" db="UniProtKB">
        <authorList>
            <consortium name="EnsemblPlants"/>
        </authorList>
    </citation>
    <scope>IDENTIFICATION</scope>
    <source>
        <strain evidence="5">cv. Jemalong A17</strain>
    </source>
</reference>
<feature type="compositionally biased region" description="Basic and acidic residues" evidence="1">
    <location>
        <begin position="113"/>
        <end position="129"/>
    </location>
</feature>